<evidence type="ECO:0000256" key="8">
    <source>
        <dbReference type="ARBA" id="ARBA00023170"/>
    </source>
</evidence>
<evidence type="ECO:0000256" key="2">
    <source>
        <dbReference type="ARBA" id="ARBA00022475"/>
    </source>
</evidence>
<keyword evidence="2" id="KW-1003">Cell membrane</keyword>
<feature type="transmembrane region" description="Helical" evidence="10">
    <location>
        <begin position="276"/>
        <end position="297"/>
    </location>
</feature>
<feature type="transmembrane region" description="Helical" evidence="10">
    <location>
        <begin position="175"/>
        <end position="201"/>
    </location>
</feature>
<reference evidence="12" key="1">
    <citation type="journal article" date="2015" name="Proc. Natl. Acad. Sci. U.S.A.">
        <title>Genome sequence of the Asian Tiger mosquito, Aedes albopictus, reveals insights into its biology, genetics, and evolution.</title>
        <authorList>
            <person name="Chen X.G."/>
            <person name="Jiang X."/>
            <person name="Gu J."/>
            <person name="Xu M."/>
            <person name="Wu Y."/>
            <person name="Deng Y."/>
            <person name="Zhang C."/>
            <person name="Bonizzoni M."/>
            <person name="Dermauw W."/>
            <person name="Vontas J."/>
            <person name="Armbruster P."/>
            <person name="Huang X."/>
            <person name="Yang Y."/>
            <person name="Zhang H."/>
            <person name="He W."/>
            <person name="Peng H."/>
            <person name="Liu Y."/>
            <person name="Wu K."/>
            <person name="Chen J."/>
            <person name="Lirakis M."/>
            <person name="Topalis P."/>
            <person name="Van Leeuwen T."/>
            <person name="Hall A.B."/>
            <person name="Jiang X."/>
            <person name="Thorpe C."/>
            <person name="Mueller R.L."/>
            <person name="Sun C."/>
            <person name="Waterhouse R.M."/>
            <person name="Yan G."/>
            <person name="Tu Z.J."/>
            <person name="Fang X."/>
            <person name="James A.A."/>
        </authorList>
    </citation>
    <scope>NUCLEOTIDE SEQUENCE [LARGE SCALE GENOMIC DNA]</scope>
    <source>
        <strain evidence="12">Foshan</strain>
    </source>
</reference>
<evidence type="ECO:0000256" key="6">
    <source>
        <dbReference type="ARBA" id="ARBA00022989"/>
    </source>
</evidence>
<evidence type="ECO:0000256" key="7">
    <source>
        <dbReference type="ARBA" id="ARBA00023136"/>
    </source>
</evidence>
<sequence length="395" mass="45942">MLIENCPIINVNVKVWLFWAYLRKPKWYSYLLGCVPVTVLNVFQFMNLFNVIASGSGDMNKIIIDGYFTVLYFNLVLRTSFLMGNRGKFETFLEGIADEYAVLEKQNDIRPLMEQLTRRARILSKSNLWLGAFISACFVTYPLFSPDNGLPYGVYIPGVDVHASPIYEIVFVLQIYLTFPACCMYIPFSSFYCTCALFGLIRIAALKRSLEKIHEFNTSPRSLFARIKECLQYHEDIIKYVSDLNELVTYIFLLELLSFGMMLCALLFLLSISNQLAQMVMIGSYIFMILSQMYALYWHSNEVREQSLEVGDSLYYNSAWLDFDQSVKKKIILILARAQRPLAVICIIRYERLLIDRFLLLQIKIGNVYPMTLEMFQSLLNASYSYFTLLRRVYN</sequence>
<keyword evidence="7 10" id="KW-0472">Membrane</keyword>
<comment type="similarity">
    <text evidence="10">Belongs to the insect chemoreceptor superfamily. Heteromeric odorant receptor channel (TC 1.A.69) family.</text>
</comment>
<comment type="subcellular location">
    <subcellularLocation>
        <location evidence="1 10">Cell membrane</location>
        <topology evidence="1 10">Multi-pass membrane protein</topology>
    </subcellularLocation>
</comment>
<dbReference type="GeneID" id="109416825"/>
<evidence type="ECO:0000256" key="1">
    <source>
        <dbReference type="ARBA" id="ARBA00004651"/>
    </source>
</evidence>
<evidence type="ECO:0000313" key="11">
    <source>
        <dbReference type="EnsemblMetazoa" id="AALFPA23_010612.P14890"/>
    </source>
</evidence>
<feature type="transmembrane region" description="Helical" evidence="10">
    <location>
        <begin position="247"/>
        <end position="270"/>
    </location>
</feature>
<feature type="transmembrane region" description="Helical" evidence="10">
    <location>
        <begin position="66"/>
        <end position="84"/>
    </location>
</feature>
<evidence type="ECO:0000256" key="9">
    <source>
        <dbReference type="ARBA" id="ARBA00023224"/>
    </source>
</evidence>
<keyword evidence="9 10" id="KW-0807">Transducer</keyword>
<keyword evidence="4 10" id="KW-0812">Transmembrane</keyword>
<evidence type="ECO:0000256" key="5">
    <source>
        <dbReference type="ARBA" id="ARBA00022725"/>
    </source>
</evidence>
<accession>A0ABM1YMZ9</accession>
<comment type="caution">
    <text evidence="10">Lacks conserved residue(s) required for the propagation of feature annotation.</text>
</comment>
<dbReference type="Proteomes" id="UP000069940">
    <property type="component" value="Unassembled WGS sequence"/>
</dbReference>
<evidence type="ECO:0000256" key="3">
    <source>
        <dbReference type="ARBA" id="ARBA00022606"/>
    </source>
</evidence>
<keyword evidence="5 10" id="KW-0552">Olfaction</keyword>
<name>A0ABM1YMZ9_AEDAL</name>
<evidence type="ECO:0000313" key="12">
    <source>
        <dbReference type="Proteomes" id="UP000069940"/>
    </source>
</evidence>
<dbReference type="PANTHER" id="PTHR21137:SF3">
    <property type="entry name" value="ODORANT RECEPTOR 30A-RELATED"/>
    <property type="match status" value="1"/>
</dbReference>
<keyword evidence="6 10" id="KW-1133">Transmembrane helix</keyword>
<dbReference type="EnsemblMetazoa" id="AALFPA23_010612.R14890">
    <property type="protein sequence ID" value="AALFPA23_010612.P14890"/>
    <property type="gene ID" value="AALFPA23_010612"/>
</dbReference>
<keyword evidence="3 10" id="KW-0716">Sensory transduction</keyword>
<reference evidence="11" key="2">
    <citation type="submission" date="2025-05" db="UniProtKB">
        <authorList>
            <consortium name="EnsemblMetazoa"/>
        </authorList>
    </citation>
    <scope>IDENTIFICATION</scope>
    <source>
        <strain evidence="11">Foshan</strain>
    </source>
</reference>
<feature type="transmembrane region" description="Helical" evidence="10">
    <location>
        <begin position="27"/>
        <end position="46"/>
    </location>
</feature>
<organism evidence="11 12">
    <name type="scientific">Aedes albopictus</name>
    <name type="common">Asian tiger mosquito</name>
    <name type="synonym">Stegomyia albopicta</name>
    <dbReference type="NCBI Taxonomy" id="7160"/>
    <lineage>
        <taxon>Eukaryota</taxon>
        <taxon>Metazoa</taxon>
        <taxon>Ecdysozoa</taxon>
        <taxon>Arthropoda</taxon>
        <taxon>Hexapoda</taxon>
        <taxon>Insecta</taxon>
        <taxon>Pterygota</taxon>
        <taxon>Neoptera</taxon>
        <taxon>Endopterygota</taxon>
        <taxon>Diptera</taxon>
        <taxon>Nematocera</taxon>
        <taxon>Culicoidea</taxon>
        <taxon>Culicidae</taxon>
        <taxon>Culicinae</taxon>
        <taxon>Aedini</taxon>
        <taxon>Aedes</taxon>
        <taxon>Stegomyia</taxon>
    </lineage>
</organism>
<protein>
    <recommendedName>
        <fullName evidence="10">Odorant receptor</fullName>
    </recommendedName>
</protein>
<keyword evidence="12" id="KW-1185">Reference proteome</keyword>
<keyword evidence="8 10" id="KW-0675">Receptor</keyword>
<evidence type="ECO:0000256" key="10">
    <source>
        <dbReference type="RuleBase" id="RU351113"/>
    </source>
</evidence>
<dbReference type="RefSeq" id="XP_062710676.1">
    <property type="nucleotide sequence ID" value="XM_062854692.1"/>
</dbReference>
<evidence type="ECO:0000256" key="4">
    <source>
        <dbReference type="ARBA" id="ARBA00022692"/>
    </source>
</evidence>
<feature type="transmembrane region" description="Helical" evidence="10">
    <location>
        <begin position="127"/>
        <end position="144"/>
    </location>
</feature>
<dbReference type="Pfam" id="PF02949">
    <property type="entry name" value="7tm_6"/>
    <property type="match status" value="1"/>
</dbReference>
<proteinExistence type="inferred from homology"/>
<dbReference type="InterPro" id="IPR004117">
    <property type="entry name" value="7tm6_olfct_rcpt"/>
</dbReference>
<dbReference type="PANTHER" id="PTHR21137">
    <property type="entry name" value="ODORANT RECEPTOR"/>
    <property type="match status" value="1"/>
</dbReference>